<evidence type="ECO:0000313" key="3">
    <source>
        <dbReference type="EMBL" id="TNN19802.1"/>
    </source>
</evidence>
<keyword evidence="4" id="KW-1185">Reference proteome</keyword>
<reference evidence="3 4" key="3">
    <citation type="submission" date="2019-03" db="EMBL/GenBank/DDBJ databases">
        <title>An improved genome assembly of the fluke Schistosoma japonicum.</title>
        <authorList>
            <person name="Hu W."/>
            <person name="Luo F."/>
            <person name="Yin M."/>
            <person name="Mo X."/>
            <person name="Sun C."/>
            <person name="Wu Q."/>
            <person name="Zhu B."/>
            <person name="Xiang M."/>
            <person name="Wang J."/>
            <person name="Wang Y."/>
            <person name="Zhang T."/>
            <person name="Xu B."/>
            <person name="Zheng H."/>
            <person name="Feng Z."/>
        </authorList>
    </citation>
    <scope>NUCLEOTIDE SEQUENCE [LARGE SCALE GENOMIC DNA]</scope>
    <source>
        <strain evidence="3">HuSjv2</strain>
        <tissue evidence="3">Worms</tissue>
    </source>
</reference>
<dbReference type="GO" id="GO:0070987">
    <property type="term" value="P:error-free translesion synthesis"/>
    <property type="evidence" value="ECO:0007669"/>
    <property type="project" value="TreeGrafter"/>
</dbReference>
<dbReference type="PROSITE" id="PS51087">
    <property type="entry name" value="APAG"/>
    <property type="match status" value="1"/>
</dbReference>
<reference evidence="2" key="2">
    <citation type="submission" date="2009-03" db="EMBL/GenBank/DDBJ databases">
        <authorList>
            <person name="Gang L."/>
        </authorList>
    </citation>
    <scope>NUCLEOTIDE SEQUENCE</scope>
    <source>
        <strain evidence="2">Anhui</strain>
    </source>
</reference>
<dbReference type="SMART" id="SM00992">
    <property type="entry name" value="YccV-like"/>
    <property type="match status" value="1"/>
</dbReference>
<sequence>MFAACLTNRLLGGFLSTFGLRSPELIFRRHLLSSSRPVNLEPIGHLQGATESAYEPGQIFLHKYFGYRGIVLQCWKGKLFDRNLQTLKAAELTSHEVAKKDESEINVYQVLTDQRDIEICNSALKPGITFLPDDKRAFNAIYIVSEMDYVLHDDIIPYIPQDNSPIKNEYLSEFLLSTPDKEPPFIPTDHLRRWIETRKRSLEVTSIHREVTEGIRVTVLPFYMGRRTTADKKENDIRYWRYLIRLESLNMERVQLRERFWKVFSVTGNLESNRGKGVVGMQPILSPECPVFQYHSHIQVPVPWAHMWGSFRFEKLNGGSLDVKIPSFPLYDRTYWSNSNDKLG</sequence>
<evidence type="ECO:0000313" key="4">
    <source>
        <dbReference type="Proteomes" id="UP000311919"/>
    </source>
</evidence>
<dbReference type="Gene3D" id="2.60.40.1470">
    <property type="entry name" value="ApaG domain"/>
    <property type="match status" value="1"/>
</dbReference>
<dbReference type="AlphaFoldDB" id="C1LFK0"/>
<dbReference type="GO" id="GO:0005634">
    <property type="term" value="C:nucleus"/>
    <property type="evidence" value="ECO:0007669"/>
    <property type="project" value="TreeGrafter"/>
</dbReference>
<dbReference type="GO" id="GO:0003677">
    <property type="term" value="F:DNA binding"/>
    <property type="evidence" value="ECO:0007669"/>
    <property type="project" value="InterPro"/>
</dbReference>
<gene>
    <name evidence="3" type="ORF">EWB00_006008</name>
</gene>
<name>C1LFK0_SCHJA</name>
<dbReference type="Proteomes" id="UP000311919">
    <property type="component" value="Unassembled WGS sequence"/>
</dbReference>
<protein>
    <submittedName>
        <fullName evidence="3">Polymerase delta-interacting protein</fullName>
    </submittedName>
</protein>
<accession>C1LFK0</accession>
<dbReference type="PANTHER" id="PTHR14289">
    <property type="entry name" value="F-BOX ONLY PROTEIN 3"/>
    <property type="match status" value="1"/>
</dbReference>
<feature type="domain" description="ApaG" evidence="1">
    <location>
        <begin position="209"/>
        <end position="337"/>
    </location>
</feature>
<dbReference type="Pfam" id="PF04379">
    <property type="entry name" value="DUF525"/>
    <property type="match status" value="1"/>
</dbReference>
<dbReference type="InterPro" id="IPR007474">
    <property type="entry name" value="ApaG_domain"/>
</dbReference>
<dbReference type="InterPro" id="IPR011722">
    <property type="entry name" value="Hemimethylated_DNA-bd_dom"/>
</dbReference>
<dbReference type="InterPro" id="IPR036767">
    <property type="entry name" value="ApaG_sf"/>
</dbReference>
<dbReference type="EMBL" id="FN317749">
    <property type="protein sequence ID" value="CAX73478.1"/>
    <property type="molecule type" value="mRNA"/>
</dbReference>
<dbReference type="OrthoDB" id="5913487at2759"/>
<dbReference type="PANTHER" id="PTHR14289:SF16">
    <property type="entry name" value="POLYMERASE DELTA-INTERACTING PROTEIN 2"/>
    <property type="match status" value="1"/>
</dbReference>
<dbReference type="GO" id="GO:0042645">
    <property type="term" value="C:mitochondrial nucleoid"/>
    <property type="evidence" value="ECO:0007669"/>
    <property type="project" value="TreeGrafter"/>
</dbReference>
<dbReference type="EMBL" id="SKCS01000039">
    <property type="protein sequence ID" value="TNN19802.1"/>
    <property type="molecule type" value="Genomic_DNA"/>
</dbReference>
<dbReference type="STRING" id="6182.C1LFK0"/>
<evidence type="ECO:0000313" key="2">
    <source>
        <dbReference type="EMBL" id="CAX73478.1"/>
    </source>
</evidence>
<organism evidence="2">
    <name type="scientific">Schistosoma japonicum</name>
    <name type="common">Blood fluke</name>
    <dbReference type="NCBI Taxonomy" id="6182"/>
    <lineage>
        <taxon>Eukaryota</taxon>
        <taxon>Metazoa</taxon>
        <taxon>Spiralia</taxon>
        <taxon>Lophotrochozoa</taxon>
        <taxon>Platyhelminthes</taxon>
        <taxon>Trematoda</taxon>
        <taxon>Digenea</taxon>
        <taxon>Strigeidida</taxon>
        <taxon>Schistosomatoidea</taxon>
        <taxon>Schistosomatidae</taxon>
        <taxon>Schistosoma</taxon>
    </lineage>
</organism>
<evidence type="ECO:0000259" key="1">
    <source>
        <dbReference type="PROSITE" id="PS51087"/>
    </source>
</evidence>
<reference evidence="2" key="1">
    <citation type="journal article" date="2009" name="Nature">
        <title>The Schistosoma japonicum genome reveals features of host-parasite interplay.</title>
        <authorList>
            <person name="Liu F."/>
            <person name="Zhou Y."/>
            <person name="Wang Z.Q."/>
            <person name="Lu G."/>
            <person name="Zheng H."/>
            <person name="Brindley P.J."/>
            <person name="McManus D.P."/>
            <person name="Blair D."/>
            <person name="Zhang Q.H."/>
            <person name="Zhong Y."/>
            <person name="Wang S."/>
            <person name="Han Z.G."/>
            <person name="Chen Z."/>
        </authorList>
    </citation>
    <scope>NUCLEOTIDE SEQUENCE</scope>
    <source>
        <strain evidence="2">Anhui</strain>
    </source>
</reference>
<proteinExistence type="evidence at transcript level"/>
<dbReference type="SUPFAM" id="SSF110069">
    <property type="entry name" value="ApaG-like"/>
    <property type="match status" value="1"/>
</dbReference>